<dbReference type="PANTHER" id="PTHR42208">
    <property type="entry name" value="HEAVY METAL TRANSPORTER-RELATED"/>
    <property type="match status" value="1"/>
</dbReference>
<dbReference type="Gene3D" id="2.60.40.420">
    <property type="entry name" value="Cupredoxins - blue copper proteins"/>
    <property type="match status" value="1"/>
</dbReference>
<sequence>MSSTKKFEFIYKVKGMHCASCEILLEKKIIEIPGVTSVDASVGKGEVKITYTSGRPTIDKLNAFFKVDGYQFSDLGFKKENSGGWGKNFLLVIIIILAFLYLNRLGFSSLVNVNSSSNLAGFFIFGILAGLSTCAALVGGLVLSMSKHWANAYASNSGLWQKMHPHFMFNAGRLFSYGLGGMVLGAIGGKLQVSPSFTGILVLSVSILMVLLGLQMMGLSYFQKFQIRMPRFITRQVSDENNFSGKKMPFLLGAGTFFLPCGFTVTSQGVALLSGSFWQGGLIMLFFALGTAPMLFLIGLSSVKFVSRPHTAAKFLKTAGLLVLFFALFNINAQFNVLGWPSISDWFNSGSPTKARPTTLIEGEQVIKMEASASGYQPDYFKIKVGVPVRWEIKDTGTSGCTNAVIARGLFSGQIDLKPGKTAIKKFTPLRVGRYKFSCWMGMINGIIDVVDS</sequence>
<dbReference type="EMBL" id="LCDO01000002">
    <property type="protein sequence ID" value="KKS57316.1"/>
    <property type="molecule type" value="Genomic_DNA"/>
</dbReference>
<keyword evidence="2" id="KW-0472">Membrane</keyword>
<comment type="caution">
    <text evidence="4">The sequence shown here is derived from an EMBL/GenBank/DDBJ whole genome shotgun (WGS) entry which is preliminary data.</text>
</comment>
<dbReference type="InterPro" id="IPR008972">
    <property type="entry name" value="Cupredoxin"/>
</dbReference>
<dbReference type="SUPFAM" id="SSF55008">
    <property type="entry name" value="HMA, heavy metal-associated domain"/>
    <property type="match status" value="1"/>
</dbReference>
<feature type="transmembrane region" description="Helical" evidence="2">
    <location>
        <begin position="250"/>
        <end position="271"/>
    </location>
</feature>
<accession>A0A0G1CFG2</accession>
<feature type="transmembrane region" description="Helical" evidence="2">
    <location>
        <begin position="200"/>
        <end position="222"/>
    </location>
</feature>
<protein>
    <recommendedName>
        <fullName evidence="3">HMA domain-containing protein</fullName>
    </recommendedName>
</protein>
<dbReference type="CDD" id="cd00371">
    <property type="entry name" value="HMA"/>
    <property type="match status" value="1"/>
</dbReference>
<feature type="transmembrane region" description="Helical" evidence="2">
    <location>
        <begin position="122"/>
        <end position="146"/>
    </location>
</feature>
<feature type="domain" description="HMA" evidence="3">
    <location>
        <begin position="7"/>
        <end position="73"/>
    </location>
</feature>
<evidence type="ECO:0000256" key="1">
    <source>
        <dbReference type="ARBA" id="ARBA00022723"/>
    </source>
</evidence>
<dbReference type="InterPro" id="IPR039447">
    <property type="entry name" value="UreH-like_TM_dom"/>
</dbReference>
<feature type="transmembrane region" description="Helical" evidence="2">
    <location>
        <begin position="85"/>
        <end position="102"/>
    </location>
</feature>
<keyword evidence="2" id="KW-1133">Transmembrane helix</keyword>
<dbReference type="PANTHER" id="PTHR42208:SF1">
    <property type="entry name" value="HEAVY METAL TRANSPORTER"/>
    <property type="match status" value="1"/>
</dbReference>
<dbReference type="Proteomes" id="UP000034837">
    <property type="component" value="Unassembled WGS sequence"/>
</dbReference>
<organism evidence="4 5">
    <name type="scientific">Candidatus Magasanikbacteria bacterium GW2011_GWA2_42_32</name>
    <dbReference type="NCBI Taxonomy" id="1619039"/>
    <lineage>
        <taxon>Bacteria</taxon>
        <taxon>Candidatus Magasanikiibacteriota</taxon>
    </lineage>
</organism>
<dbReference type="InterPro" id="IPR028096">
    <property type="entry name" value="EfeO_Cupredoxin"/>
</dbReference>
<dbReference type="Gene3D" id="3.30.70.100">
    <property type="match status" value="1"/>
</dbReference>
<dbReference type="Pfam" id="PF13473">
    <property type="entry name" value="Cupredoxin_1"/>
    <property type="match status" value="1"/>
</dbReference>
<dbReference type="Pfam" id="PF13386">
    <property type="entry name" value="DsbD_2"/>
    <property type="match status" value="1"/>
</dbReference>
<keyword evidence="2" id="KW-0812">Transmembrane</keyword>
<dbReference type="InterPro" id="IPR006121">
    <property type="entry name" value="HMA_dom"/>
</dbReference>
<evidence type="ECO:0000313" key="5">
    <source>
        <dbReference type="Proteomes" id="UP000034837"/>
    </source>
</evidence>
<evidence type="ECO:0000259" key="3">
    <source>
        <dbReference type="PROSITE" id="PS50846"/>
    </source>
</evidence>
<dbReference type="InterPro" id="IPR017969">
    <property type="entry name" value="Heavy-metal-associated_CS"/>
</dbReference>
<feature type="transmembrane region" description="Helical" evidence="2">
    <location>
        <begin position="315"/>
        <end position="335"/>
    </location>
</feature>
<dbReference type="PROSITE" id="PS50846">
    <property type="entry name" value="HMA_2"/>
    <property type="match status" value="1"/>
</dbReference>
<feature type="transmembrane region" description="Helical" evidence="2">
    <location>
        <begin position="167"/>
        <end position="188"/>
    </location>
</feature>
<feature type="transmembrane region" description="Helical" evidence="2">
    <location>
        <begin position="277"/>
        <end position="303"/>
    </location>
</feature>
<proteinExistence type="predicted"/>
<dbReference type="AlphaFoldDB" id="A0A0G1CFG2"/>
<dbReference type="InterPro" id="IPR036163">
    <property type="entry name" value="HMA_dom_sf"/>
</dbReference>
<evidence type="ECO:0000313" key="4">
    <source>
        <dbReference type="EMBL" id="KKS57316.1"/>
    </source>
</evidence>
<gene>
    <name evidence="4" type="ORF">UV20_C0002G0105</name>
</gene>
<name>A0A0G1CFG2_9BACT</name>
<dbReference type="SUPFAM" id="SSF49503">
    <property type="entry name" value="Cupredoxins"/>
    <property type="match status" value="1"/>
</dbReference>
<dbReference type="Pfam" id="PF00403">
    <property type="entry name" value="HMA"/>
    <property type="match status" value="1"/>
</dbReference>
<keyword evidence="1" id="KW-0479">Metal-binding</keyword>
<dbReference type="GO" id="GO:0046872">
    <property type="term" value="F:metal ion binding"/>
    <property type="evidence" value="ECO:0007669"/>
    <property type="project" value="UniProtKB-KW"/>
</dbReference>
<dbReference type="PROSITE" id="PS01047">
    <property type="entry name" value="HMA_1"/>
    <property type="match status" value="1"/>
</dbReference>
<reference evidence="4 5" key="1">
    <citation type="journal article" date="2015" name="Nature">
        <title>rRNA introns, odd ribosomes, and small enigmatic genomes across a large radiation of phyla.</title>
        <authorList>
            <person name="Brown C.T."/>
            <person name="Hug L.A."/>
            <person name="Thomas B.C."/>
            <person name="Sharon I."/>
            <person name="Castelle C.J."/>
            <person name="Singh A."/>
            <person name="Wilkins M.J."/>
            <person name="Williams K.H."/>
            <person name="Banfield J.F."/>
        </authorList>
    </citation>
    <scope>NUCLEOTIDE SEQUENCE [LARGE SCALE GENOMIC DNA]</scope>
</reference>
<evidence type="ECO:0000256" key="2">
    <source>
        <dbReference type="SAM" id="Phobius"/>
    </source>
</evidence>